<dbReference type="EMBL" id="MFLC01000003">
    <property type="protein sequence ID" value="OGG55377.1"/>
    <property type="molecule type" value="Genomic_DNA"/>
</dbReference>
<sequence>MIGMFDSGIGGLSVLRALRTLAPHVDVVYFGDTENAPYGEKSSREIATLVSMALRRLHAQGATNIINACNSASVSALSELIDLLRLNVFDVVEMVGPTVSTLAPLQKKIVLFGTPATIQAGLYQRAFEELGITIDTVAIPPLADLIEKGASAEEIRPVVERAVKEAVERGAEIISFSCTHYPFVKNLFEDALQKEKSAAVLFDPAEAVAQEAARRFGMEGNGTLRFLVSKESPIFESHVERLFGSAPYSIEPAGPIYWALKTI</sequence>
<dbReference type="Pfam" id="PF01177">
    <property type="entry name" value="Asp_Glu_race"/>
    <property type="match status" value="1"/>
</dbReference>
<organism evidence="2 3">
    <name type="scientific">Candidatus Kaiserbacteria bacterium RIFCSPHIGHO2_02_FULL_49_11</name>
    <dbReference type="NCBI Taxonomy" id="1798489"/>
    <lineage>
        <taxon>Bacteria</taxon>
        <taxon>Candidatus Kaiseribacteriota</taxon>
    </lineage>
</organism>
<evidence type="ECO:0000256" key="1">
    <source>
        <dbReference type="ARBA" id="ARBA00023235"/>
    </source>
</evidence>
<protein>
    <submittedName>
        <fullName evidence="2">Uncharacterized protein</fullName>
    </submittedName>
</protein>
<dbReference type="AlphaFoldDB" id="A0A1F6D1Y9"/>
<dbReference type="PANTHER" id="PTHR21198">
    <property type="entry name" value="GLUTAMATE RACEMASE"/>
    <property type="match status" value="1"/>
</dbReference>
<name>A0A1F6D1Y9_9BACT</name>
<comment type="caution">
    <text evidence="2">The sequence shown here is derived from an EMBL/GenBank/DDBJ whole genome shotgun (WGS) entry which is preliminary data.</text>
</comment>
<dbReference type="InterPro" id="IPR015942">
    <property type="entry name" value="Asp/Glu/hydantoin_racemase"/>
</dbReference>
<dbReference type="GO" id="GO:0047661">
    <property type="term" value="F:amino-acid racemase activity"/>
    <property type="evidence" value="ECO:0007669"/>
    <property type="project" value="InterPro"/>
</dbReference>
<dbReference type="InterPro" id="IPR001920">
    <property type="entry name" value="Asp/Glu_race"/>
</dbReference>
<gene>
    <name evidence="2" type="ORF">A3D62_00330</name>
</gene>
<dbReference type="PANTHER" id="PTHR21198:SF3">
    <property type="entry name" value="GLUTAMATE RACEMASE"/>
    <property type="match status" value="1"/>
</dbReference>
<evidence type="ECO:0000313" key="3">
    <source>
        <dbReference type="Proteomes" id="UP000177659"/>
    </source>
</evidence>
<keyword evidence="1" id="KW-0413">Isomerase</keyword>
<proteinExistence type="predicted"/>
<dbReference type="Proteomes" id="UP000177659">
    <property type="component" value="Unassembled WGS sequence"/>
</dbReference>
<dbReference type="Gene3D" id="3.40.50.1860">
    <property type="match status" value="2"/>
</dbReference>
<evidence type="ECO:0000313" key="2">
    <source>
        <dbReference type="EMBL" id="OGG55377.1"/>
    </source>
</evidence>
<reference evidence="2 3" key="1">
    <citation type="journal article" date="2016" name="Nat. Commun.">
        <title>Thousands of microbial genomes shed light on interconnected biogeochemical processes in an aquifer system.</title>
        <authorList>
            <person name="Anantharaman K."/>
            <person name="Brown C.T."/>
            <person name="Hug L.A."/>
            <person name="Sharon I."/>
            <person name="Castelle C.J."/>
            <person name="Probst A.J."/>
            <person name="Thomas B.C."/>
            <person name="Singh A."/>
            <person name="Wilkins M.J."/>
            <person name="Karaoz U."/>
            <person name="Brodie E.L."/>
            <person name="Williams K.H."/>
            <person name="Hubbard S.S."/>
            <person name="Banfield J.F."/>
        </authorList>
    </citation>
    <scope>NUCLEOTIDE SEQUENCE [LARGE SCALE GENOMIC DNA]</scope>
</reference>
<accession>A0A1F6D1Y9</accession>
<dbReference type="SUPFAM" id="SSF53681">
    <property type="entry name" value="Aspartate/glutamate racemase"/>
    <property type="match status" value="2"/>
</dbReference>